<dbReference type="Proteomes" id="UP001596383">
    <property type="component" value="Unassembled WGS sequence"/>
</dbReference>
<dbReference type="AlphaFoldDB" id="A0ABD5SNA3"/>
<gene>
    <name evidence="2" type="ORF">ACFQE6_13735</name>
</gene>
<sequence>MPRTDVSNVRMELEADGYELEAITNIQIETVGISPAELEVDENLADTGMSERRLEHIECYLAGHFILSSGINELRQIDSETLSDGSSASYSGDRDHTDYRSTSLGQKAILMDESGTLRDADKLDGSIRASNVRGA</sequence>
<evidence type="ECO:0000313" key="2">
    <source>
        <dbReference type="EMBL" id="MFC6766010.1"/>
    </source>
</evidence>
<keyword evidence="3" id="KW-1185">Reference proteome</keyword>
<dbReference type="EMBL" id="JBHSWV010000210">
    <property type="protein sequence ID" value="MFC6766010.1"/>
    <property type="molecule type" value="Genomic_DNA"/>
</dbReference>
<reference evidence="2 3" key="1">
    <citation type="journal article" date="2019" name="Int. J. Syst. Evol. Microbiol.">
        <title>The Global Catalogue of Microorganisms (GCM) 10K type strain sequencing project: providing services to taxonomists for standard genome sequencing and annotation.</title>
        <authorList>
            <consortium name="The Broad Institute Genomics Platform"/>
            <consortium name="The Broad Institute Genome Sequencing Center for Infectious Disease"/>
            <person name="Wu L."/>
            <person name="Ma J."/>
        </authorList>
    </citation>
    <scope>NUCLEOTIDE SEQUENCE [LARGE SCALE GENOMIC DNA]</scope>
    <source>
        <strain evidence="2 3">LMG 29247</strain>
    </source>
</reference>
<comment type="caution">
    <text evidence="2">The sequence shown here is derived from an EMBL/GenBank/DDBJ whole genome shotgun (WGS) entry which is preliminary data.</text>
</comment>
<name>A0ABD5SNA3_9EURY</name>
<accession>A0ABD5SNA3</accession>
<evidence type="ECO:0000313" key="3">
    <source>
        <dbReference type="Proteomes" id="UP001596383"/>
    </source>
</evidence>
<dbReference type="RefSeq" id="WP_273739000.1">
    <property type="nucleotide sequence ID" value="NZ_JAQIVI010000210.1"/>
</dbReference>
<organism evidence="2 3">
    <name type="scientific">Natrinema soli</name>
    <dbReference type="NCBI Taxonomy" id="1930624"/>
    <lineage>
        <taxon>Archaea</taxon>
        <taxon>Methanobacteriati</taxon>
        <taxon>Methanobacteriota</taxon>
        <taxon>Stenosarchaea group</taxon>
        <taxon>Halobacteria</taxon>
        <taxon>Halobacteriales</taxon>
        <taxon>Natrialbaceae</taxon>
        <taxon>Natrinema</taxon>
    </lineage>
</organism>
<proteinExistence type="predicted"/>
<evidence type="ECO:0000256" key="1">
    <source>
        <dbReference type="SAM" id="MobiDB-lite"/>
    </source>
</evidence>
<feature type="region of interest" description="Disordered" evidence="1">
    <location>
        <begin position="82"/>
        <end position="105"/>
    </location>
</feature>
<protein>
    <submittedName>
        <fullName evidence="2">Uncharacterized protein</fullName>
    </submittedName>
</protein>